<dbReference type="AlphaFoldDB" id="A0A6G0QDL6"/>
<dbReference type="Pfam" id="PF01419">
    <property type="entry name" value="Jacalin"/>
    <property type="match status" value="1"/>
</dbReference>
<dbReference type="EMBL" id="QXFY01003768">
    <property type="protein sequence ID" value="KAE9282248.1"/>
    <property type="molecule type" value="Genomic_DNA"/>
</dbReference>
<protein>
    <recommendedName>
        <fullName evidence="2">Jacalin-type lectin domain-containing protein</fullName>
    </recommendedName>
</protein>
<reference evidence="3 4" key="1">
    <citation type="submission" date="2018-09" db="EMBL/GenBank/DDBJ databases">
        <title>Genomic investigation of the strawberry pathogen Phytophthora fragariae indicates pathogenicity is determined by transcriptional variation in three key races.</title>
        <authorList>
            <person name="Adams T.M."/>
            <person name="Armitage A.D."/>
            <person name="Sobczyk M.K."/>
            <person name="Bates H.J."/>
            <person name="Dunwell J.M."/>
            <person name="Nellist C.F."/>
            <person name="Harrison R.J."/>
        </authorList>
    </citation>
    <scope>NUCLEOTIDE SEQUENCE [LARGE SCALE GENOMIC DNA]</scope>
    <source>
        <strain evidence="3 4">NOV-77</strain>
    </source>
</reference>
<evidence type="ECO:0000259" key="2">
    <source>
        <dbReference type="Pfam" id="PF01419"/>
    </source>
</evidence>
<dbReference type="InterPro" id="IPR036404">
    <property type="entry name" value="Jacalin-like_lectin_dom_sf"/>
</dbReference>
<evidence type="ECO:0000313" key="4">
    <source>
        <dbReference type="Proteomes" id="UP000486351"/>
    </source>
</evidence>
<evidence type="ECO:0000256" key="1">
    <source>
        <dbReference type="SAM" id="MobiDB-lite"/>
    </source>
</evidence>
<proteinExistence type="predicted"/>
<dbReference type="InterPro" id="IPR001229">
    <property type="entry name" value="Jacalin-like_lectin_dom"/>
</dbReference>
<gene>
    <name evidence="3" type="ORF">PF008_g27683</name>
</gene>
<sequence length="107" mass="11365">MRRRSSSAPVDFVGQPRRCRALRCCNYATTTDEDIVLSEVFGGPHGYAFSDMSSITLGQTLSSVTVRGGERIDAISAQASKPGGSNWDHGGSGGKEQVLTLGSAWLE</sequence>
<comment type="caution">
    <text evidence="3">The sequence shown here is derived from an EMBL/GenBank/DDBJ whole genome shotgun (WGS) entry which is preliminary data.</text>
</comment>
<organism evidence="3 4">
    <name type="scientific">Phytophthora fragariae</name>
    <dbReference type="NCBI Taxonomy" id="53985"/>
    <lineage>
        <taxon>Eukaryota</taxon>
        <taxon>Sar</taxon>
        <taxon>Stramenopiles</taxon>
        <taxon>Oomycota</taxon>
        <taxon>Peronosporomycetes</taxon>
        <taxon>Peronosporales</taxon>
        <taxon>Peronosporaceae</taxon>
        <taxon>Phytophthora</taxon>
    </lineage>
</organism>
<dbReference type="SUPFAM" id="SSF51101">
    <property type="entry name" value="Mannose-binding lectins"/>
    <property type="match status" value="1"/>
</dbReference>
<evidence type="ECO:0000313" key="3">
    <source>
        <dbReference type="EMBL" id="KAE9282248.1"/>
    </source>
</evidence>
<name>A0A6G0QDL6_9STRA</name>
<feature type="domain" description="Jacalin-type lectin" evidence="2">
    <location>
        <begin position="39"/>
        <end position="102"/>
    </location>
</feature>
<dbReference type="Proteomes" id="UP000486351">
    <property type="component" value="Unassembled WGS sequence"/>
</dbReference>
<accession>A0A6G0QDL6</accession>
<feature type="region of interest" description="Disordered" evidence="1">
    <location>
        <begin position="76"/>
        <end position="96"/>
    </location>
</feature>
<dbReference type="Gene3D" id="2.100.10.30">
    <property type="entry name" value="Jacalin-like lectin domain"/>
    <property type="match status" value="1"/>
</dbReference>